<dbReference type="AlphaFoldDB" id="B4D411"/>
<dbReference type="InterPro" id="IPR001789">
    <property type="entry name" value="Sig_transdc_resp-reg_receiver"/>
</dbReference>
<dbReference type="PROSITE" id="PS00622">
    <property type="entry name" value="HTH_LUXR_1"/>
    <property type="match status" value="1"/>
</dbReference>
<dbReference type="Gene3D" id="3.40.50.2300">
    <property type="match status" value="1"/>
</dbReference>
<dbReference type="PROSITE" id="PS50110">
    <property type="entry name" value="RESPONSE_REGULATORY"/>
    <property type="match status" value="1"/>
</dbReference>
<dbReference type="SMART" id="SM00421">
    <property type="entry name" value="HTH_LUXR"/>
    <property type="match status" value="1"/>
</dbReference>
<comment type="caution">
    <text evidence="6">The sequence shown here is derived from an EMBL/GenBank/DDBJ whole genome shotgun (WGS) entry which is preliminary data.</text>
</comment>
<dbReference type="RefSeq" id="WP_006980974.1">
    <property type="nucleotide sequence ID" value="NZ_ABVL01000010.1"/>
</dbReference>
<dbReference type="SUPFAM" id="SSF46894">
    <property type="entry name" value="C-terminal effector domain of the bipartite response regulators"/>
    <property type="match status" value="1"/>
</dbReference>
<dbReference type="PRINTS" id="PR00038">
    <property type="entry name" value="HTHLUXR"/>
</dbReference>
<evidence type="ECO:0000313" key="7">
    <source>
        <dbReference type="Proteomes" id="UP000005824"/>
    </source>
</evidence>
<dbReference type="SMART" id="SM00448">
    <property type="entry name" value="REC"/>
    <property type="match status" value="1"/>
</dbReference>
<organism evidence="6 7">
    <name type="scientific">Chthoniobacter flavus Ellin428</name>
    <dbReference type="NCBI Taxonomy" id="497964"/>
    <lineage>
        <taxon>Bacteria</taxon>
        <taxon>Pseudomonadati</taxon>
        <taxon>Verrucomicrobiota</taxon>
        <taxon>Spartobacteria</taxon>
        <taxon>Chthoniobacterales</taxon>
        <taxon>Chthoniobacteraceae</taxon>
        <taxon>Chthoniobacter</taxon>
    </lineage>
</organism>
<protein>
    <submittedName>
        <fullName evidence="6">Two component transcriptional regulator, LuxR family</fullName>
    </submittedName>
</protein>
<evidence type="ECO:0000256" key="1">
    <source>
        <dbReference type="ARBA" id="ARBA00022553"/>
    </source>
</evidence>
<dbReference type="eggNOG" id="COG2197">
    <property type="taxonomic scope" value="Bacteria"/>
</dbReference>
<keyword evidence="7" id="KW-1185">Reference proteome</keyword>
<dbReference type="GO" id="GO:0000160">
    <property type="term" value="P:phosphorelay signal transduction system"/>
    <property type="evidence" value="ECO:0007669"/>
    <property type="project" value="InterPro"/>
</dbReference>
<reference evidence="6 7" key="1">
    <citation type="journal article" date="2011" name="J. Bacteriol.">
        <title>Genome sequence of Chthoniobacter flavus Ellin428, an aerobic heterotrophic soil bacterium.</title>
        <authorList>
            <person name="Kant R."/>
            <person name="van Passel M.W."/>
            <person name="Palva A."/>
            <person name="Lucas S."/>
            <person name="Lapidus A."/>
            <person name="Glavina Del Rio T."/>
            <person name="Dalin E."/>
            <person name="Tice H."/>
            <person name="Bruce D."/>
            <person name="Goodwin L."/>
            <person name="Pitluck S."/>
            <person name="Larimer F.W."/>
            <person name="Land M.L."/>
            <person name="Hauser L."/>
            <person name="Sangwan P."/>
            <person name="de Vos W.M."/>
            <person name="Janssen P.H."/>
            <person name="Smidt H."/>
        </authorList>
    </citation>
    <scope>NUCLEOTIDE SEQUENCE [LARGE SCALE GENOMIC DNA]</scope>
    <source>
        <strain evidence="6 7">Ellin428</strain>
    </source>
</reference>
<evidence type="ECO:0000256" key="2">
    <source>
        <dbReference type="ARBA" id="ARBA00023125"/>
    </source>
</evidence>
<dbReference type="Pfam" id="PF00196">
    <property type="entry name" value="GerE"/>
    <property type="match status" value="1"/>
</dbReference>
<feature type="modified residue" description="4-aspartylphosphate" evidence="3">
    <location>
        <position position="66"/>
    </location>
</feature>
<dbReference type="Proteomes" id="UP000005824">
    <property type="component" value="Unassembled WGS sequence"/>
</dbReference>
<feature type="domain" description="Response regulatory" evidence="5">
    <location>
        <begin position="15"/>
        <end position="131"/>
    </location>
</feature>
<keyword evidence="2" id="KW-0238">DNA-binding</keyword>
<sequence length="219" mass="24145">MSRPHASTGSVETTRVLVVEDQGMFRSFLEEWVPSQSDFVLVGAFTSAEEALRRIETLSPHVALLDLQLPGMDGIALAQALRQVRPHLRTLLLSSLSDPLTLTRIRESGVEGYLEKDAPLAELAEALRTVVRGRSYFSRKFTETLAQESAKSEALGKILSRREQQVLTQVLTGRTSKEIGESIGLSPRTVEFHRSNLMAKLGASNLAELLVHARQRGLA</sequence>
<dbReference type="SUPFAM" id="SSF52172">
    <property type="entry name" value="CheY-like"/>
    <property type="match status" value="1"/>
</dbReference>
<dbReference type="STRING" id="497964.CfE428DRAFT_3649"/>
<name>B4D411_9BACT</name>
<dbReference type="InterPro" id="IPR016032">
    <property type="entry name" value="Sig_transdc_resp-reg_C-effctor"/>
</dbReference>
<dbReference type="InterPro" id="IPR000792">
    <property type="entry name" value="Tscrpt_reg_LuxR_C"/>
</dbReference>
<dbReference type="CDD" id="cd06170">
    <property type="entry name" value="LuxR_C_like"/>
    <property type="match status" value="1"/>
</dbReference>
<dbReference type="Pfam" id="PF00072">
    <property type="entry name" value="Response_reg"/>
    <property type="match status" value="1"/>
</dbReference>
<dbReference type="EMBL" id="ABVL01000010">
    <property type="protein sequence ID" value="EDY18991.1"/>
    <property type="molecule type" value="Genomic_DNA"/>
</dbReference>
<dbReference type="InterPro" id="IPR011006">
    <property type="entry name" value="CheY-like_superfamily"/>
</dbReference>
<evidence type="ECO:0000313" key="6">
    <source>
        <dbReference type="EMBL" id="EDY18991.1"/>
    </source>
</evidence>
<proteinExistence type="predicted"/>
<feature type="domain" description="HTH luxR-type" evidence="4">
    <location>
        <begin position="152"/>
        <end position="217"/>
    </location>
</feature>
<dbReference type="GO" id="GO:0006355">
    <property type="term" value="P:regulation of DNA-templated transcription"/>
    <property type="evidence" value="ECO:0007669"/>
    <property type="project" value="InterPro"/>
</dbReference>
<dbReference type="InterPro" id="IPR058245">
    <property type="entry name" value="NreC/VraR/RcsB-like_REC"/>
</dbReference>
<keyword evidence="1 3" id="KW-0597">Phosphoprotein</keyword>
<evidence type="ECO:0000256" key="3">
    <source>
        <dbReference type="PROSITE-ProRule" id="PRU00169"/>
    </source>
</evidence>
<accession>B4D411</accession>
<dbReference type="CDD" id="cd17535">
    <property type="entry name" value="REC_NarL-like"/>
    <property type="match status" value="1"/>
</dbReference>
<dbReference type="InterPro" id="IPR039420">
    <property type="entry name" value="WalR-like"/>
</dbReference>
<dbReference type="PROSITE" id="PS50043">
    <property type="entry name" value="HTH_LUXR_2"/>
    <property type="match status" value="1"/>
</dbReference>
<dbReference type="PANTHER" id="PTHR43214">
    <property type="entry name" value="TWO-COMPONENT RESPONSE REGULATOR"/>
    <property type="match status" value="1"/>
</dbReference>
<gene>
    <name evidence="6" type="ORF">CfE428DRAFT_3649</name>
</gene>
<evidence type="ECO:0000259" key="5">
    <source>
        <dbReference type="PROSITE" id="PS50110"/>
    </source>
</evidence>
<dbReference type="GO" id="GO:0003677">
    <property type="term" value="F:DNA binding"/>
    <property type="evidence" value="ECO:0007669"/>
    <property type="project" value="UniProtKB-KW"/>
</dbReference>
<dbReference type="InParanoid" id="B4D411"/>
<evidence type="ECO:0000259" key="4">
    <source>
        <dbReference type="PROSITE" id="PS50043"/>
    </source>
</evidence>